<evidence type="ECO:0000313" key="1">
    <source>
        <dbReference type="EMBL" id="VYT96181.1"/>
    </source>
</evidence>
<dbReference type="RefSeq" id="WP_156565223.1">
    <property type="nucleotide sequence ID" value="NZ_CACRTZ010000005.1"/>
</dbReference>
<sequence>MSVDEDDKGYIAIGEAVISHIFNGAEITRDSLLDTLRHTADEAVDERRILRIREAEQLLKGASPSGDKSMS</sequence>
<organism evidence="1">
    <name type="scientific">Phytobacter massiliensis</name>
    <dbReference type="NCBI Taxonomy" id="1485952"/>
    <lineage>
        <taxon>Bacteria</taxon>
        <taxon>Pseudomonadati</taxon>
        <taxon>Pseudomonadota</taxon>
        <taxon>Gammaproteobacteria</taxon>
        <taxon>Enterobacterales</taxon>
        <taxon>Enterobacteriaceae</taxon>
        <taxon>Phytobacter</taxon>
    </lineage>
</organism>
<dbReference type="EMBL" id="CACRTZ010000005">
    <property type="protein sequence ID" value="VYT96181.1"/>
    <property type="molecule type" value="Genomic_DNA"/>
</dbReference>
<gene>
    <name evidence="1" type="ORF">EMLFYP7_01054</name>
</gene>
<reference evidence="1" key="1">
    <citation type="submission" date="2019-11" db="EMBL/GenBank/DDBJ databases">
        <authorList>
            <person name="Feng L."/>
        </authorList>
    </citation>
    <scope>NUCLEOTIDE SEQUENCE</scope>
    <source>
        <strain evidence="1">EMassiliensisLFYP7</strain>
    </source>
</reference>
<dbReference type="AlphaFoldDB" id="A0A6N3AWV7"/>
<protein>
    <submittedName>
        <fullName evidence="1">Uncharacterized protein</fullName>
    </submittedName>
</protein>
<name>A0A6N3AWV7_9ENTR</name>
<accession>A0A6N3AWV7</accession>
<proteinExistence type="predicted"/>